<dbReference type="AlphaFoldDB" id="A0A4R5PNR1"/>
<sequence length="165" mass="17271">MFDLGRGEMGPDCPPGNCMSELAEARMREKRGGRRGFAPAFVCLCALALSGCMNTLSNPVAALSVDKTTTASVPDRAPDAETLSDEATIATAVGLARPGLPYPWSNSVTGAAGVVTDVAESYATGRQCRAFKTSRHGFEGIALYEGSACLSSTGLWELQDFQPTS</sequence>
<reference evidence="2 3" key="1">
    <citation type="journal article" date="2013" name="Int. J. Syst. Evol. Microbiol.">
        <title>Hoeflea suaedae sp. nov., an endophytic bacterium isolated from the root of the halophyte Suaeda maritima.</title>
        <authorList>
            <person name="Chung E.J."/>
            <person name="Park J.A."/>
            <person name="Pramanik P."/>
            <person name="Bibi F."/>
            <person name="Jeon C.O."/>
            <person name="Chung Y.R."/>
        </authorList>
    </citation>
    <scope>NUCLEOTIDE SEQUENCE [LARGE SCALE GENOMIC DNA]</scope>
    <source>
        <strain evidence="2 3">YC6898</strain>
    </source>
</reference>
<dbReference type="Proteomes" id="UP000295131">
    <property type="component" value="Unassembled WGS sequence"/>
</dbReference>
<proteinExistence type="predicted"/>
<organism evidence="2 3">
    <name type="scientific">Pseudohoeflea suaedae</name>
    <dbReference type="NCBI Taxonomy" id="877384"/>
    <lineage>
        <taxon>Bacteria</taxon>
        <taxon>Pseudomonadati</taxon>
        <taxon>Pseudomonadota</taxon>
        <taxon>Alphaproteobacteria</taxon>
        <taxon>Hyphomicrobiales</taxon>
        <taxon>Rhizobiaceae</taxon>
        <taxon>Pseudohoeflea</taxon>
    </lineage>
</organism>
<accession>A0A4R5PNR1</accession>
<dbReference type="EMBL" id="SMSI01000001">
    <property type="protein sequence ID" value="TDH38676.1"/>
    <property type="molecule type" value="Genomic_DNA"/>
</dbReference>
<evidence type="ECO:0000313" key="3">
    <source>
        <dbReference type="Proteomes" id="UP000295131"/>
    </source>
</evidence>
<name>A0A4R5PNR1_9HYPH</name>
<gene>
    <name evidence="2" type="ORF">E2A64_06145</name>
</gene>
<keyword evidence="3" id="KW-1185">Reference proteome</keyword>
<dbReference type="InterPro" id="IPR032635">
    <property type="entry name" value="Anti_2"/>
</dbReference>
<dbReference type="Pfam" id="PF16998">
    <property type="entry name" value="17kDa_Anti_2"/>
    <property type="match status" value="1"/>
</dbReference>
<feature type="domain" description="Surface antigen" evidence="1">
    <location>
        <begin position="67"/>
        <end position="163"/>
    </location>
</feature>
<protein>
    <recommendedName>
        <fullName evidence="1">Surface antigen domain-containing protein</fullName>
    </recommendedName>
</protein>
<evidence type="ECO:0000313" key="2">
    <source>
        <dbReference type="EMBL" id="TDH38676.1"/>
    </source>
</evidence>
<comment type="caution">
    <text evidence="2">The sequence shown here is derived from an EMBL/GenBank/DDBJ whole genome shotgun (WGS) entry which is preliminary data.</text>
</comment>
<evidence type="ECO:0000259" key="1">
    <source>
        <dbReference type="Pfam" id="PF16998"/>
    </source>
</evidence>